<dbReference type="Gene3D" id="1.20.1250.20">
    <property type="entry name" value="MFS general substrate transporter like domains"/>
    <property type="match status" value="1"/>
</dbReference>
<dbReference type="SUPFAM" id="SSF103473">
    <property type="entry name" value="MFS general substrate transporter"/>
    <property type="match status" value="1"/>
</dbReference>
<sequence>MTSSTLASGPSVPVVHGKTSSKLQGRSLLYSVSVFLSIGVWLFGYDQGVMSGIITGPYFKAYFNQPTPGEVGNMVAVLEIGAFVTSLLAAPLADNYGRRITLRSGALVFTIGGAIQTFTNGFWVMIVGRILSGFGVGQLSMVVPIYQSEISPAEHRGLLGSVEFTGNVVGYACSVWIGYASSYLQNDLSWRIPLSVQCIGGLFLFLGSFITPESPRFLIDQDREVEGLAVIADFQGKPLDHEDVQLEFKEIKDAVLADRAVGDRSYGALWRRYKGRVLIAMSSQMFAQLNGINVISYYAPLVFEQANWVGRDAILMTGYNSLCYVASTLVPWFLVDRAGRRPILLSGAVAMAISLTAMGWWIYIDQAMTPTAVVACVIIYNAAFGMSWGPIPWLYPPEIMPLPFRAKGVSLSTATNWLFNYWVGVSTPLLQQLIAWRLYPMHAFFCCVSFVLVYFLYPETRGVALEDMDKWVTNNVQDIC</sequence>
<proteinExistence type="inferred from homology"/>
<dbReference type="PROSITE" id="PS00217">
    <property type="entry name" value="SUGAR_TRANSPORT_2"/>
    <property type="match status" value="1"/>
</dbReference>
<comment type="similarity">
    <text evidence="2 8">Belongs to the major facilitator superfamily. Sugar transporter (TC 2.A.1.1) family.</text>
</comment>
<dbReference type="AlphaFoldDB" id="A0A1Y1USB1"/>
<evidence type="ECO:0000256" key="2">
    <source>
        <dbReference type="ARBA" id="ARBA00010992"/>
    </source>
</evidence>
<dbReference type="PRINTS" id="PR00171">
    <property type="entry name" value="SUGRTRNSPORT"/>
</dbReference>
<feature type="transmembrane region" description="Helical" evidence="9">
    <location>
        <begin position="74"/>
        <end position="93"/>
    </location>
</feature>
<evidence type="ECO:0000256" key="8">
    <source>
        <dbReference type="RuleBase" id="RU003346"/>
    </source>
</evidence>
<organism evidence="11 12">
    <name type="scientific">Kockovaella imperatae</name>
    <dbReference type="NCBI Taxonomy" id="4999"/>
    <lineage>
        <taxon>Eukaryota</taxon>
        <taxon>Fungi</taxon>
        <taxon>Dikarya</taxon>
        <taxon>Basidiomycota</taxon>
        <taxon>Agaricomycotina</taxon>
        <taxon>Tremellomycetes</taxon>
        <taxon>Tremellales</taxon>
        <taxon>Cuniculitremaceae</taxon>
        <taxon>Kockovaella</taxon>
    </lineage>
</organism>
<dbReference type="InterPro" id="IPR005829">
    <property type="entry name" value="Sugar_transporter_CS"/>
</dbReference>
<feature type="transmembrane region" description="Helical" evidence="9">
    <location>
        <begin position="438"/>
        <end position="457"/>
    </location>
</feature>
<feature type="transmembrane region" description="Helical" evidence="9">
    <location>
        <begin position="192"/>
        <end position="211"/>
    </location>
</feature>
<dbReference type="InterPro" id="IPR050360">
    <property type="entry name" value="MFS_Sugar_Transporters"/>
</dbReference>
<reference evidence="11 12" key="1">
    <citation type="submission" date="2017-03" db="EMBL/GenBank/DDBJ databases">
        <title>Widespread Adenine N6-methylation of Active Genes in Fungi.</title>
        <authorList>
            <consortium name="DOE Joint Genome Institute"/>
            <person name="Mondo S.J."/>
            <person name="Dannebaum R.O."/>
            <person name="Kuo R.C."/>
            <person name="Louie K.B."/>
            <person name="Bewick A.J."/>
            <person name="Labutti K."/>
            <person name="Haridas S."/>
            <person name="Kuo A."/>
            <person name="Salamov A."/>
            <person name="Ahrendt S.R."/>
            <person name="Lau R."/>
            <person name="Bowen B.P."/>
            <person name="Lipzen A."/>
            <person name="Sullivan W."/>
            <person name="Andreopoulos W.B."/>
            <person name="Clum A."/>
            <person name="Lindquist E."/>
            <person name="Daum C."/>
            <person name="Northen T.R."/>
            <person name="Ramamoorthy G."/>
            <person name="Schmitz R.J."/>
            <person name="Gryganskyi A."/>
            <person name="Culley D."/>
            <person name="Magnuson J."/>
            <person name="James T.Y."/>
            <person name="O'Malley M.A."/>
            <person name="Stajich J.E."/>
            <person name="Spatafora J.W."/>
            <person name="Visel A."/>
            <person name="Grigoriev I.V."/>
        </authorList>
    </citation>
    <scope>NUCLEOTIDE SEQUENCE [LARGE SCALE GENOMIC DNA]</scope>
    <source>
        <strain evidence="11 12">NRRL Y-17943</strain>
    </source>
</reference>
<keyword evidence="12" id="KW-1185">Reference proteome</keyword>
<dbReference type="Proteomes" id="UP000193218">
    <property type="component" value="Unassembled WGS sequence"/>
</dbReference>
<feature type="transmembrane region" description="Helical" evidence="9">
    <location>
        <begin position="28"/>
        <end position="54"/>
    </location>
</feature>
<keyword evidence="3 8" id="KW-0813">Transport</keyword>
<keyword evidence="5 9" id="KW-1133">Transmembrane helix</keyword>
<dbReference type="STRING" id="4999.A0A1Y1USB1"/>
<dbReference type="OrthoDB" id="648285at2759"/>
<dbReference type="GO" id="GO:0016020">
    <property type="term" value="C:membrane"/>
    <property type="evidence" value="ECO:0007669"/>
    <property type="project" value="UniProtKB-SubCell"/>
</dbReference>
<dbReference type="InterPro" id="IPR005828">
    <property type="entry name" value="MFS_sugar_transport-like"/>
</dbReference>
<evidence type="ECO:0000256" key="7">
    <source>
        <dbReference type="ARBA" id="ARBA00049119"/>
    </source>
</evidence>
<evidence type="ECO:0000256" key="9">
    <source>
        <dbReference type="SAM" id="Phobius"/>
    </source>
</evidence>
<dbReference type="GO" id="GO:0005351">
    <property type="term" value="F:carbohydrate:proton symporter activity"/>
    <property type="evidence" value="ECO:0007669"/>
    <property type="project" value="TreeGrafter"/>
</dbReference>
<evidence type="ECO:0000313" key="12">
    <source>
        <dbReference type="Proteomes" id="UP000193218"/>
    </source>
</evidence>
<evidence type="ECO:0000256" key="5">
    <source>
        <dbReference type="ARBA" id="ARBA00022989"/>
    </source>
</evidence>
<dbReference type="NCBIfam" id="TIGR00879">
    <property type="entry name" value="SP"/>
    <property type="match status" value="1"/>
</dbReference>
<comment type="subcellular location">
    <subcellularLocation>
        <location evidence="1">Membrane</location>
        <topology evidence="1">Multi-pass membrane protein</topology>
    </subcellularLocation>
</comment>
<dbReference type="InParanoid" id="A0A1Y1USB1"/>
<dbReference type="GeneID" id="33554042"/>
<protein>
    <submittedName>
        <fullName evidence="11">Putative receptor</fullName>
    </submittedName>
</protein>
<dbReference type="PANTHER" id="PTHR48022">
    <property type="entry name" value="PLASTIDIC GLUCOSE TRANSPORTER 4"/>
    <property type="match status" value="1"/>
</dbReference>
<dbReference type="RefSeq" id="XP_021874511.1">
    <property type="nucleotide sequence ID" value="XM_022012234.1"/>
</dbReference>
<feature type="transmembrane region" description="Helical" evidence="9">
    <location>
        <begin position="100"/>
        <end position="118"/>
    </location>
</feature>
<name>A0A1Y1USB1_9TREE</name>
<feature type="transmembrane region" description="Helical" evidence="9">
    <location>
        <begin position="277"/>
        <end position="298"/>
    </location>
</feature>
<gene>
    <name evidence="11" type="ORF">BD324DRAFT_23150</name>
</gene>
<keyword evidence="11" id="KW-0675">Receptor</keyword>
<dbReference type="PROSITE" id="PS50850">
    <property type="entry name" value="MFS"/>
    <property type="match status" value="1"/>
</dbReference>
<evidence type="ECO:0000256" key="6">
    <source>
        <dbReference type="ARBA" id="ARBA00023136"/>
    </source>
</evidence>
<dbReference type="Pfam" id="PF00083">
    <property type="entry name" value="Sugar_tr"/>
    <property type="match status" value="1"/>
</dbReference>
<evidence type="ECO:0000256" key="4">
    <source>
        <dbReference type="ARBA" id="ARBA00022692"/>
    </source>
</evidence>
<dbReference type="InterPro" id="IPR036259">
    <property type="entry name" value="MFS_trans_sf"/>
</dbReference>
<feature type="transmembrane region" description="Helical" evidence="9">
    <location>
        <begin position="342"/>
        <end position="364"/>
    </location>
</feature>
<dbReference type="InterPro" id="IPR003663">
    <property type="entry name" value="Sugar/inositol_transpt"/>
</dbReference>
<dbReference type="InterPro" id="IPR020846">
    <property type="entry name" value="MFS_dom"/>
</dbReference>
<keyword evidence="4 9" id="KW-0812">Transmembrane</keyword>
<dbReference type="PROSITE" id="PS00216">
    <property type="entry name" value="SUGAR_TRANSPORT_1"/>
    <property type="match status" value="1"/>
</dbReference>
<evidence type="ECO:0000313" key="11">
    <source>
        <dbReference type="EMBL" id="ORX40832.1"/>
    </source>
</evidence>
<comment type="caution">
    <text evidence="11">The sequence shown here is derived from an EMBL/GenBank/DDBJ whole genome shotgun (WGS) entry which is preliminary data.</text>
</comment>
<evidence type="ECO:0000259" key="10">
    <source>
        <dbReference type="PROSITE" id="PS50850"/>
    </source>
</evidence>
<feature type="transmembrane region" description="Helical" evidence="9">
    <location>
        <begin position="370"/>
        <end position="395"/>
    </location>
</feature>
<dbReference type="PANTHER" id="PTHR48022:SF73">
    <property type="entry name" value="METABOLITE TRANSPORT PROTEIN YDL199C-RELATED"/>
    <property type="match status" value="1"/>
</dbReference>
<evidence type="ECO:0000256" key="3">
    <source>
        <dbReference type="ARBA" id="ARBA00022448"/>
    </source>
</evidence>
<dbReference type="EMBL" id="NBSH01000001">
    <property type="protein sequence ID" value="ORX40832.1"/>
    <property type="molecule type" value="Genomic_DNA"/>
</dbReference>
<comment type="catalytic activity">
    <reaction evidence="7">
        <text>myo-inositol(out) + H(+)(out) = myo-inositol(in) + H(+)(in)</text>
        <dbReference type="Rhea" id="RHEA:60364"/>
        <dbReference type="ChEBI" id="CHEBI:15378"/>
        <dbReference type="ChEBI" id="CHEBI:17268"/>
    </reaction>
</comment>
<dbReference type="FunFam" id="1.20.1250.20:FF:000119">
    <property type="entry name" value="MFS monosaccharide transporter, putative"/>
    <property type="match status" value="1"/>
</dbReference>
<evidence type="ECO:0000256" key="1">
    <source>
        <dbReference type="ARBA" id="ARBA00004141"/>
    </source>
</evidence>
<feature type="domain" description="Major facilitator superfamily (MFS) profile" evidence="10">
    <location>
        <begin position="32"/>
        <end position="461"/>
    </location>
</feature>
<keyword evidence="6 9" id="KW-0472">Membrane</keyword>
<feature type="transmembrane region" description="Helical" evidence="9">
    <location>
        <begin position="318"/>
        <end position="335"/>
    </location>
</feature>
<accession>A0A1Y1USB1</accession>